<dbReference type="PANTHER" id="PTHR48029:SF2">
    <property type="entry name" value="NUCLEOLAR PROTEIN 8"/>
    <property type="match status" value="1"/>
</dbReference>
<dbReference type="EMBL" id="CABD030065036">
    <property type="status" value="NOT_ANNOTATED_CDS"/>
    <property type="molecule type" value="Genomic_DNA"/>
</dbReference>
<accession>A0A2I2YD94</accession>
<keyword evidence="4" id="KW-1185">Reference proteome</keyword>
<feature type="region of interest" description="Disordered" evidence="2">
    <location>
        <begin position="1"/>
        <end position="23"/>
    </location>
</feature>
<name>A0A2I2YD94_GORGO</name>
<feature type="compositionally biased region" description="Polar residues" evidence="2">
    <location>
        <begin position="505"/>
        <end position="514"/>
    </location>
</feature>
<feature type="compositionally biased region" description="Basic and acidic residues" evidence="2">
    <location>
        <begin position="641"/>
        <end position="650"/>
    </location>
</feature>
<feature type="region of interest" description="Disordered" evidence="2">
    <location>
        <begin position="412"/>
        <end position="445"/>
    </location>
</feature>
<feature type="compositionally biased region" description="Basic and acidic residues" evidence="2">
    <location>
        <begin position="567"/>
        <end position="582"/>
    </location>
</feature>
<feature type="region of interest" description="Disordered" evidence="2">
    <location>
        <begin position="501"/>
        <end position="671"/>
    </location>
</feature>
<dbReference type="Proteomes" id="UP000001519">
    <property type="component" value="Chromosome 9"/>
</dbReference>
<feature type="region of interest" description="Disordered" evidence="2">
    <location>
        <begin position="697"/>
        <end position="822"/>
    </location>
</feature>
<dbReference type="EMBL" id="CABD030065035">
    <property type="status" value="NOT_ANNOTATED_CDS"/>
    <property type="molecule type" value="Genomic_DNA"/>
</dbReference>
<feature type="compositionally biased region" description="Polar residues" evidence="2">
    <location>
        <begin position="554"/>
        <end position="566"/>
    </location>
</feature>
<evidence type="ECO:0000256" key="2">
    <source>
        <dbReference type="SAM" id="MobiDB-lite"/>
    </source>
</evidence>
<reference evidence="3" key="3">
    <citation type="submission" date="2025-08" db="UniProtKB">
        <authorList>
            <consortium name="Ensembl"/>
        </authorList>
    </citation>
    <scope>IDENTIFICATION</scope>
</reference>
<keyword evidence="1" id="KW-0694">RNA-binding</keyword>
<dbReference type="Bgee" id="ENSGGOG00000025612">
    <property type="expression patterns" value="Expressed in testis and 6 other cell types or tissues"/>
</dbReference>
<dbReference type="Ensembl" id="ENSGGOT00000061422.1">
    <property type="protein sequence ID" value="ENSGGOP00000032894.1"/>
    <property type="gene ID" value="ENSGGOG00000025612.2"/>
</dbReference>
<feature type="compositionally biased region" description="Low complexity" evidence="2">
    <location>
        <begin position="653"/>
        <end position="662"/>
    </location>
</feature>
<feature type="compositionally biased region" description="Basic and acidic residues" evidence="2">
    <location>
        <begin position="861"/>
        <end position="882"/>
    </location>
</feature>
<feature type="compositionally biased region" description="Basic and acidic residues" evidence="2">
    <location>
        <begin position="731"/>
        <end position="741"/>
    </location>
</feature>
<dbReference type="AlphaFoldDB" id="A0A2I2YD94"/>
<evidence type="ECO:0000256" key="1">
    <source>
        <dbReference type="ARBA" id="ARBA00022884"/>
    </source>
</evidence>
<feature type="compositionally biased region" description="Acidic residues" evidence="2">
    <location>
        <begin position="369"/>
        <end position="382"/>
    </location>
</feature>
<feature type="region of interest" description="Disordered" evidence="2">
    <location>
        <begin position="156"/>
        <end position="216"/>
    </location>
</feature>
<feature type="compositionally biased region" description="Basic and acidic residues" evidence="2">
    <location>
        <begin position="1"/>
        <end position="12"/>
    </location>
</feature>
<protein>
    <submittedName>
        <fullName evidence="3">Nucleolar protein 8</fullName>
    </submittedName>
</protein>
<reference evidence="3" key="4">
    <citation type="submission" date="2025-09" db="UniProtKB">
        <authorList>
            <consortium name="Ensembl"/>
        </authorList>
    </citation>
    <scope>IDENTIFICATION</scope>
</reference>
<dbReference type="GeneTree" id="ENSGT00390000004860"/>
<feature type="region of interest" description="Disordered" evidence="2">
    <location>
        <begin position="861"/>
        <end position="896"/>
    </location>
</feature>
<gene>
    <name evidence="3" type="primary">NOL8</name>
</gene>
<feature type="region of interest" description="Disordered" evidence="2">
    <location>
        <begin position="348"/>
        <end position="382"/>
    </location>
</feature>
<feature type="compositionally biased region" description="Acidic residues" evidence="2">
    <location>
        <begin position="751"/>
        <end position="761"/>
    </location>
</feature>
<sequence length="999" mass="111792">SQHFGRPLEDHLSPGVCDQSRQHSETVTLQKILVKEKSGWSRWHMPAVPATGEAELGGSLEPGSALVLFLDLRNVIKYDPSKYCHNLKKIGEDFSNTIPISSLTWELEGGNDPMSKKRRGEFSDFHGPPKKIIKVQKDESSTGSLAMSTRPRRVIERPPLTQQQAAQKRTCDSITPSKSSPVPVSDTQKLKNLPFKTSGLETAKKRNSISDDDTDSENELRMMIAKEENLQRTTQPSINESENDPFEVVRDDFKSGVHKLHSLIGLGIKNHVSCHDSDDDIMRNDCEYDSGDTDEIIAMKKNVAKVKNSTEFSQMEKSTKKTSFKNRENCELSDHCIKLQKRKSNVESALSHGLKSLNRKSPSHSSSSEDADSASELADSEGGEEYNAMMKNCLRVNLTLADLEQLAGSDLKVPNEDTESDGPETTTQCKFDRGFKSPKTPTGLRRGRQCIRPAEIVASLLEGEENTCGKQKPKENNLKPKFQAFKGVGCLYEKESMKKSLKDSVASNNINKDQNSMKHEDPSIISMEDGSPYVNGSLGEVTPCQHAKKANGPNYIQPQKRQTTFESQDRKAVSPSSSEKRSKNPISRPLEGKKSLSLSAKTHNIGFDKDSCHSTTKTEASQEERSDSSSLTSLKKSPKVSSKDTREIKTDFSLSISNSSDLSAKDKHAEDNEKRLAALEARQKAKEVQKKLVHNALANLDGHPEDKPTHIIFGSDSECETEETSTQEQSHPGEEWVKESMGKTSGKLFDSSDDEESDSEDDSNRFKIKPQFEGRAGQKLMDLQSHFGTDDRFRMDSRFLETDSEEEQEEVNEKKAAEEEELAEEKMKALNVVQSVLQINLSSSTNRGSVAAKKFKDIIHYDPTKQDHATYERKRDDKPKESKAKRKKKREEAEKLPEVSKEMYYNIAMDLKEIFQTTKYTSEKEEGTPWNEDCGKEKPEEIQDPAALTSDAEQPSGFTFSFFDSDTKDIKEDRVSVTQAGVQWCNLSSLADNTNSMVL</sequence>
<organism evidence="3 4">
    <name type="scientific">Gorilla gorilla gorilla</name>
    <name type="common">Western lowland gorilla</name>
    <dbReference type="NCBI Taxonomy" id="9595"/>
    <lineage>
        <taxon>Eukaryota</taxon>
        <taxon>Metazoa</taxon>
        <taxon>Chordata</taxon>
        <taxon>Craniata</taxon>
        <taxon>Vertebrata</taxon>
        <taxon>Euteleostomi</taxon>
        <taxon>Mammalia</taxon>
        <taxon>Eutheria</taxon>
        <taxon>Euarchontoglires</taxon>
        <taxon>Primates</taxon>
        <taxon>Haplorrhini</taxon>
        <taxon>Catarrhini</taxon>
        <taxon>Hominidae</taxon>
        <taxon>Gorilla</taxon>
    </lineage>
</organism>
<evidence type="ECO:0000313" key="3">
    <source>
        <dbReference type="Ensembl" id="ENSGGOP00000032894.1"/>
    </source>
</evidence>
<feature type="compositionally biased region" description="Polar residues" evidence="2">
    <location>
        <begin position="160"/>
        <end position="187"/>
    </location>
</feature>
<dbReference type="GO" id="GO:0003723">
    <property type="term" value="F:RNA binding"/>
    <property type="evidence" value="ECO:0007669"/>
    <property type="project" value="UniProtKB-KW"/>
</dbReference>
<dbReference type="PANTHER" id="PTHR48029">
    <property type="entry name" value="NUCLEOLAR PROTEIN 8"/>
    <property type="match status" value="1"/>
</dbReference>
<reference evidence="4" key="1">
    <citation type="submission" date="2011-05" db="EMBL/GenBank/DDBJ databases">
        <title>Insights into the evolution of the great apes provided by the gorilla genome.</title>
        <authorList>
            <person name="Scally A."/>
        </authorList>
    </citation>
    <scope>NUCLEOTIDE SEQUENCE [LARGE SCALE GENOMIC DNA]</scope>
</reference>
<evidence type="ECO:0000313" key="4">
    <source>
        <dbReference type="Proteomes" id="UP000001519"/>
    </source>
</evidence>
<proteinExistence type="predicted"/>
<reference evidence="3 4" key="2">
    <citation type="journal article" date="2012" name="Nature">
        <title>Insights into hominid evolution from the gorilla genome sequence.</title>
        <authorList>
            <person name="Scally A."/>
            <person name="Dutheil J.Y."/>
            <person name="Hillier L.W."/>
            <person name="Jordan G.E."/>
            <person name="Goodhead I."/>
            <person name="Herrero J."/>
            <person name="Hobolth A."/>
            <person name="Lappalainen T."/>
            <person name="Mailund T."/>
            <person name="Marques-Bonet T."/>
            <person name="McCarthy S."/>
            <person name="Montgomery S.H."/>
            <person name="Schwalie P.C."/>
            <person name="Tang Y.A."/>
            <person name="Ward M.C."/>
            <person name="Xue Y."/>
            <person name="Yngvadottir B."/>
            <person name="Alkan C."/>
            <person name="Andersen L.N."/>
            <person name="Ayub Q."/>
            <person name="Ball E.V."/>
            <person name="Beal K."/>
            <person name="Bradley B.J."/>
            <person name="Chen Y."/>
            <person name="Clee C.M."/>
            <person name="Fitzgerald S."/>
            <person name="Graves T.A."/>
            <person name="Gu Y."/>
            <person name="Heath P."/>
            <person name="Heger A."/>
            <person name="Karakoc E."/>
            <person name="Kolb-Kokocinski A."/>
            <person name="Laird G.K."/>
            <person name="Lunter G."/>
            <person name="Meader S."/>
            <person name="Mort M."/>
            <person name="Mullikin J.C."/>
            <person name="Munch K."/>
            <person name="O'Connor T.D."/>
            <person name="Phillips A.D."/>
            <person name="Prado-Martinez J."/>
            <person name="Rogers A.S."/>
            <person name="Sajjadian S."/>
            <person name="Schmidt D."/>
            <person name="Shaw K."/>
            <person name="Simpson J.T."/>
            <person name="Stenson P.D."/>
            <person name="Turner D.J."/>
            <person name="Vigilant L."/>
            <person name="Vilella A.J."/>
            <person name="Whitener W."/>
            <person name="Zhu B."/>
            <person name="Cooper D.N."/>
            <person name="de Jong P."/>
            <person name="Dermitzakis E.T."/>
            <person name="Eichler E.E."/>
            <person name="Flicek P."/>
            <person name="Goldman N."/>
            <person name="Mundy N.I."/>
            <person name="Ning Z."/>
            <person name="Odom D.T."/>
            <person name="Ponting C.P."/>
            <person name="Quail M.A."/>
            <person name="Ryder O.A."/>
            <person name="Searle S.M."/>
            <person name="Warren W.C."/>
            <person name="Wilson R.K."/>
            <person name="Schierup M.H."/>
            <person name="Rogers J."/>
            <person name="Tyler-Smith C."/>
            <person name="Durbin R."/>
        </authorList>
    </citation>
    <scope>NUCLEOTIDE SEQUENCE [LARGE SCALE GENOMIC DNA]</scope>
</reference>
<feature type="compositionally biased region" description="Basic and acidic residues" evidence="2">
    <location>
        <begin position="788"/>
        <end position="801"/>
    </location>
</feature>